<dbReference type="RefSeq" id="WP_073112673.1">
    <property type="nucleotide sequence ID" value="NZ_FQZY01000067.1"/>
</dbReference>
<dbReference type="InterPro" id="IPR020846">
    <property type="entry name" value="MFS_dom"/>
</dbReference>
<keyword evidence="4 6" id="KW-1133">Transmembrane helix</keyword>
<dbReference type="OrthoDB" id="9773404at2"/>
<feature type="transmembrane region" description="Helical" evidence="6">
    <location>
        <begin position="173"/>
        <end position="196"/>
    </location>
</feature>
<evidence type="ECO:0000259" key="7">
    <source>
        <dbReference type="PROSITE" id="PS50850"/>
    </source>
</evidence>
<comment type="subcellular location">
    <subcellularLocation>
        <location evidence="1">Cell membrane</location>
        <topology evidence="1">Multi-pass membrane protein</topology>
    </subcellularLocation>
</comment>
<evidence type="ECO:0000256" key="6">
    <source>
        <dbReference type="SAM" id="Phobius"/>
    </source>
</evidence>
<dbReference type="InterPro" id="IPR052528">
    <property type="entry name" value="Sugar_transport-like"/>
</dbReference>
<evidence type="ECO:0000256" key="3">
    <source>
        <dbReference type="ARBA" id="ARBA00022692"/>
    </source>
</evidence>
<feature type="transmembrane region" description="Helical" evidence="6">
    <location>
        <begin position="48"/>
        <end position="67"/>
    </location>
</feature>
<feature type="transmembrane region" description="Helical" evidence="6">
    <location>
        <begin position="348"/>
        <end position="368"/>
    </location>
</feature>
<evidence type="ECO:0000313" key="8">
    <source>
        <dbReference type="EMBL" id="SHK64487.1"/>
    </source>
</evidence>
<dbReference type="InterPro" id="IPR036259">
    <property type="entry name" value="MFS_trans_sf"/>
</dbReference>
<dbReference type="CDD" id="cd06174">
    <property type="entry name" value="MFS"/>
    <property type="match status" value="1"/>
</dbReference>
<protein>
    <submittedName>
        <fullName evidence="8">Sugar phosphate permease</fullName>
    </submittedName>
</protein>
<proteinExistence type="predicted"/>
<feature type="domain" description="Major facilitator superfamily (MFS) profile" evidence="7">
    <location>
        <begin position="6"/>
        <end position="408"/>
    </location>
</feature>
<evidence type="ECO:0000256" key="1">
    <source>
        <dbReference type="ARBA" id="ARBA00004651"/>
    </source>
</evidence>
<feature type="transmembrane region" description="Helical" evidence="6">
    <location>
        <begin position="380"/>
        <end position="404"/>
    </location>
</feature>
<sequence length="420" mass="45874">METKSKLKKNIVSLLVLTLSGSFIYTLPYFRSYYYSAFMDAFGMTNTQMGLCGTVFGLVGSVSYLFGGVIVDYFSARKLIPISMLMTGTLGLALLSSPPAYIIVLIHGLWGITALMTFWPALMKCIRALAASNEQGKAFGIFEGGRGIFNAGYLAIAAAIFGKMIAAGSEKMGVRWIIIFYSVMTIGLGLLNIYLLRDMEDESDKKEAFEFKTIIKPLKMPEIWLMIGIIFSTLTVSTGYYYISPYATKILGASAMLGVILTSSSQYVRPVASFFAGVLGDKINGSKVMLIGQAGLVAGLVIILCSQSTMGIVPIIIGGIIVFASMYICVSMHFAIMVEIDCPAKCEGAAIGLICCLGYLPEATSPFIAGKLLDQFPGALGYQLFFIYMLAVVIFGIILTLIWFRRTKEKRMRILKNNRK</sequence>
<feature type="transmembrane region" description="Helical" evidence="6">
    <location>
        <begin position="288"/>
        <end position="309"/>
    </location>
</feature>
<feature type="transmembrane region" description="Helical" evidence="6">
    <location>
        <begin position="147"/>
        <end position="167"/>
    </location>
</feature>
<keyword evidence="2" id="KW-0813">Transport</keyword>
<dbReference type="SUPFAM" id="SSF103473">
    <property type="entry name" value="MFS general substrate transporter"/>
    <property type="match status" value="1"/>
</dbReference>
<reference evidence="8 9" key="1">
    <citation type="submission" date="2016-11" db="EMBL/GenBank/DDBJ databases">
        <authorList>
            <person name="Jaros S."/>
            <person name="Januszkiewicz K."/>
            <person name="Wedrychowicz H."/>
        </authorList>
    </citation>
    <scope>NUCLEOTIDE SEQUENCE [LARGE SCALE GENOMIC DNA]</scope>
    <source>
        <strain evidence="8 9">DSM 15480</strain>
    </source>
</reference>
<dbReference type="Proteomes" id="UP000184301">
    <property type="component" value="Unassembled WGS sequence"/>
</dbReference>
<dbReference type="Pfam" id="PF07690">
    <property type="entry name" value="MFS_1"/>
    <property type="match status" value="1"/>
</dbReference>
<organism evidence="8 9">
    <name type="scientific">Hespellia stercorisuis DSM 15480</name>
    <dbReference type="NCBI Taxonomy" id="1121950"/>
    <lineage>
        <taxon>Bacteria</taxon>
        <taxon>Bacillati</taxon>
        <taxon>Bacillota</taxon>
        <taxon>Clostridia</taxon>
        <taxon>Lachnospirales</taxon>
        <taxon>Lachnospiraceae</taxon>
        <taxon>Hespellia</taxon>
    </lineage>
</organism>
<keyword evidence="5 6" id="KW-0472">Membrane</keyword>
<dbReference type="InterPro" id="IPR011701">
    <property type="entry name" value="MFS"/>
</dbReference>
<gene>
    <name evidence="8" type="ORF">SAMN02745243_03408</name>
</gene>
<dbReference type="PROSITE" id="PS50850">
    <property type="entry name" value="MFS"/>
    <property type="match status" value="1"/>
</dbReference>
<feature type="transmembrane region" description="Helical" evidence="6">
    <location>
        <begin position="101"/>
        <end position="126"/>
    </location>
</feature>
<dbReference type="AlphaFoldDB" id="A0A1M6U5L3"/>
<dbReference type="Gene3D" id="1.20.1250.20">
    <property type="entry name" value="MFS general substrate transporter like domains"/>
    <property type="match status" value="2"/>
</dbReference>
<dbReference type="EMBL" id="FQZY01000067">
    <property type="protein sequence ID" value="SHK64487.1"/>
    <property type="molecule type" value="Genomic_DNA"/>
</dbReference>
<dbReference type="GO" id="GO:0005886">
    <property type="term" value="C:plasma membrane"/>
    <property type="evidence" value="ECO:0007669"/>
    <property type="project" value="UniProtKB-SubCell"/>
</dbReference>
<dbReference type="PANTHER" id="PTHR23526">
    <property type="entry name" value="INTEGRAL MEMBRANE TRANSPORT PROTEIN-RELATED"/>
    <property type="match status" value="1"/>
</dbReference>
<dbReference type="PANTHER" id="PTHR23526:SF4">
    <property type="entry name" value="INTEGRAL MEMBRANE TRANSPORT PROTEIN"/>
    <property type="match status" value="1"/>
</dbReference>
<dbReference type="GO" id="GO:0022857">
    <property type="term" value="F:transmembrane transporter activity"/>
    <property type="evidence" value="ECO:0007669"/>
    <property type="project" value="InterPro"/>
</dbReference>
<evidence type="ECO:0000313" key="9">
    <source>
        <dbReference type="Proteomes" id="UP000184301"/>
    </source>
</evidence>
<evidence type="ECO:0000256" key="5">
    <source>
        <dbReference type="ARBA" id="ARBA00023136"/>
    </source>
</evidence>
<evidence type="ECO:0000256" key="4">
    <source>
        <dbReference type="ARBA" id="ARBA00022989"/>
    </source>
</evidence>
<name>A0A1M6U5L3_9FIRM</name>
<feature type="transmembrane region" description="Helical" evidence="6">
    <location>
        <begin position="12"/>
        <end position="28"/>
    </location>
</feature>
<dbReference type="STRING" id="1121950.SAMN02745243_03408"/>
<feature type="transmembrane region" description="Helical" evidence="6">
    <location>
        <begin position="223"/>
        <end position="243"/>
    </location>
</feature>
<feature type="transmembrane region" description="Helical" evidence="6">
    <location>
        <begin position="249"/>
        <end position="268"/>
    </location>
</feature>
<feature type="transmembrane region" description="Helical" evidence="6">
    <location>
        <begin position="79"/>
        <end position="95"/>
    </location>
</feature>
<evidence type="ECO:0000256" key="2">
    <source>
        <dbReference type="ARBA" id="ARBA00022448"/>
    </source>
</evidence>
<feature type="transmembrane region" description="Helical" evidence="6">
    <location>
        <begin position="315"/>
        <end position="336"/>
    </location>
</feature>
<keyword evidence="3 6" id="KW-0812">Transmembrane</keyword>
<accession>A0A1M6U5L3</accession>
<keyword evidence="9" id="KW-1185">Reference proteome</keyword>